<proteinExistence type="predicted"/>
<gene>
    <name evidence="1" type="ORF">KFK09_011986</name>
</gene>
<name>A0A8T3BEC5_DENNO</name>
<organism evidence="1 2">
    <name type="scientific">Dendrobium nobile</name>
    <name type="common">Orchid</name>
    <dbReference type="NCBI Taxonomy" id="94219"/>
    <lineage>
        <taxon>Eukaryota</taxon>
        <taxon>Viridiplantae</taxon>
        <taxon>Streptophyta</taxon>
        <taxon>Embryophyta</taxon>
        <taxon>Tracheophyta</taxon>
        <taxon>Spermatophyta</taxon>
        <taxon>Magnoliopsida</taxon>
        <taxon>Liliopsida</taxon>
        <taxon>Asparagales</taxon>
        <taxon>Orchidaceae</taxon>
        <taxon>Epidendroideae</taxon>
        <taxon>Malaxideae</taxon>
        <taxon>Dendrobiinae</taxon>
        <taxon>Dendrobium</taxon>
    </lineage>
</organism>
<accession>A0A8T3BEC5</accession>
<dbReference type="EMBL" id="JAGYWB010000009">
    <property type="protein sequence ID" value="KAI0511356.1"/>
    <property type="molecule type" value="Genomic_DNA"/>
</dbReference>
<dbReference type="Proteomes" id="UP000829196">
    <property type="component" value="Unassembled WGS sequence"/>
</dbReference>
<dbReference type="SMR" id="A0A8T3BEC5"/>
<comment type="caution">
    <text evidence="1">The sequence shown here is derived from an EMBL/GenBank/DDBJ whole genome shotgun (WGS) entry which is preliminary data.</text>
</comment>
<dbReference type="AlphaFoldDB" id="A0A8T3BEC5"/>
<reference evidence="1" key="1">
    <citation type="journal article" date="2022" name="Front. Genet.">
        <title>Chromosome-Scale Assembly of the Dendrobium nobile Genome Provides Insights Into the Molecular Mechanism of the Biosynthesis of the Medicinal Active Ingredient of Dendrobium.</title>
        <authorList>
            <person name="Xu Q."/>
            <person name="Niu S.-C."/>
            <person name="Li K.-L."/>
            <person name="Zheng P.-J."/>
            <person name="Zhang X.-J."/>
            <person name="Jia Y."/>
            <person name="Liu Y."/>
            <person name="Niu Y.-X."/>
            <person name="Yu L.-H."/>
            <person name="Chen D.-F."/>
            <person name="Zhang G.-Q."/>
        </authorList>
    </citation>
    <scope>NUCLEOTIDE SEQUENCE</scope>
    <source>
        <tissue evidence="1">Leaf</tissue>
    </source>
</reference>
<protein>
    <submittedName>
        <fullName evidence="1">Uncharacterized protein</fullName>
    </submittedName>
</protein>
<sequence>MSVMVPMYALAVRNSISATGDLDLLEMIAYVQADRFLQYQKQRLMYIYIAFHFQL</sequence>
<evidence type="ECO:0000313" key="1">
    <source>
        <dbReference type="EMBL" id="KAI0511356.1"/>
    </source>
</evidence>
<keyword evidence="2" id="KW-1185">Reference proteome</keyword>
<evidence type="ECO:0000313" key="2">
    <source>
        <dbReference type="Proteomes" id="UP000829196"/>
    </source>
</evidence>